<protein>
    <submittedName>
        <fullName evidence="2">3-oxoacyl-[acyl-carrier protein] reductase</fullName>
        <ecNumber evidence="2">1.1.1.100</ecNumber>
    </submittedName>
</protein>
<dbReference type="InterPro" id="IPR050259">
    <property type="entry name" value="SDR"/>
</dbReference>
<dbReference type="PANTHER" id="PTHR42879:SF2">
    <property type="entry name" value="3-OXOACYL-[ACYL-CARRIER-PROTEIN] REDUCTASE FABG"/>
    <property type="match status" value="1"/>
</dbReference>
<dbReference type="GO" id="GO:0004316">
    <property type="term" value="F:3-oxoacyl-[acyl-carrier-protein] reductase (NADPH) activity"/>
    <property type="evidence" value="ECO:0007669"/>
    <property type="project" value="UniProtKB-EC"/>
</dbReference>
<dbReference type="NCBIfam" id="NF047420">
    <property type="entry name" value="EF_P_mod_YmfI"/>
    <property type="match status" value="1"/>
</dbReference>
<dbReference type="InterPro" id="IPR002347">
    <property type="entry name" value="SDR_fam"/>
</dbReference>
<gene>
    <name evidence="2" type="ORF">J2S00_000095</name>
</gene>
<dbReference type="RefSeq" id="WP_307334315.1">
    <property type="nucleotide sequence ID" value="NZ_JAUSUQ010000001.1"/>
</dbReference>
<dbReference type="SUPFAM" id="SSF51735">
    <property type="entry name" value="NAD(P)-binding Rossmann-fold domains"/>
    <property type="match status" value="1"/>
</dbReference>
<dbReference type="PRINTS" id="PR00080">
    <property type="entry name" value="SDRFAMILY"/>
</dbReference>
<comment type="similarity">
    <text evidence="1">Belongs to the short-chain dehydrogenases/reductases (SDR) family.</text>
</comment>
<comment type="caution">
    <text evidence="2">The sequence shown here is derived from an EMBL/GenBank/DDBJ whole genome shotgun (WGS) entry which is preliminary data.</text>
</comment>
<sequence>MAKVALITGATGGIGQATAMKLAQSGYFLQLHYHSNHQVAACLQEQLAATYGIEVDIHGADLSHPQGVEQLLQGLTRKPDILIHNAGQAHVALFTEISERDYERMIQLHLTSPFKLTQRLLPSMITNHWGRIVYVTSIWGETGGSCETLYSMVKGGLNALTKALAKELAPSGITVNAVSPGAIETPMLEGYTPEEKQALAEAIPSGRLGLPEEVAHAIHFLILEESSYITGDILRVNGGWLT</sequence>
<name>A0ABU0CLN9_9BACI</name>
<reference evidence="2 3" key="1">
    <citation type="submission" date="2023-07" db="EMBL/GenBank/DDBJ databases">
        <title>Genomic Encyclopedia of Type Strains, Phase IV (KMG-IV): sequencing the most valuable type-strain genomes for metagenomic binning, comparative biology and taxonomic classification.</title>
        <authorList>
            <person name="Goeker M."/>
        </authorList>
    </citation>
    <scope>NUCLEOTIDE SEQUENCE [LARGE SCALE GENOMIC DNA]</scope>
    <source>
        <strain evidence="2 3">DSM 17740</strain>
    </source>
</reference>
<evidence type="ECO:0000313" key="3">
    <source>
        <dbReference type="Proteomes" id="UP001232445"/>
    </source>
</evidence>
<dbReference type="PANTHER" id="PTHR42879">
    <property type="entry name" value="3-OXOACYL-(ACYL-CARRIER-PROTEIN) REDUCTASE"/>
    <property type="match status" value="1"/>
</dbReference>
<proteinExistence type="inferred from homology"/>
<dbReference type="EMBL" id="JAUSUQ010000001">
    <property type="protein sequence ID" value="MDQ0337325.1"/>
    <property type="molecule type" value="Genomic_DNA"/>
</dbReference>
<dbReference type="InterPro" id="IPR036291">
    <property type="entry name" value="NAD(P)-bd_dom_sf"/>
</dbReference>
<accession>A0ABU0CLN9</accession>
<keyword evidence="2" id="KW-0560">Oxidoreductase</keyword>
<evidence type="ECO:0000256" key="1">
    <source>
        <dbReference type="ARBA" id="ARBA00006484"/>
    </source>
</evidence>
<dbReference type="Proteomes" id="UP001232445">
    <property type="component" value="Unassembled WGS sequence"/>
</dbReference>
<evidence type="ECO:0000313" key="2">
    <source>
        <dbReference type="EMBL" id="MDQ0337325.1"/>
    </source>
</evidence>
<keyword evidence="3" id="KW-1185">Reference proteome</keyword>
<organism evidence="2 3">
    <name type="scientific">Caldalkalibacillus uzonensis</name>
    <dbReference type="NCBI Taxonomy" id="353224"/>
    <lineage>
        <taxon>Bacteria</taxon>
        <taxon>Bacillati</taxon>
        <taxon>Bacillota</taxon>
        <taxon>Bacilli</taxon>
        <taxon>Bacillales</taxon>
        <taxon>Bacillaceae</taxon>
        <taxon>Caldalkalibacillus</taxon>
    </lineage>
</organism>
<dbReference type="Gene3D" id="3.40.50.720">
    <property type="entry name" value="NAD(P)-binding Rossmann-like Domain"/>
    <property type="match status" value="1"/>
</dbReference>
<dbReference type="Pfam" id="PF13561">
    <property type="entry name" value="adh_short_C2"/>
    <property type="match status" value="1"/>
</dbReference>
<dbReference type="PRINTS" id="PR00081">
    <property type="entry name" value="GDHRDH"/>
</dbReference>
<dbReference type="EC" id="1.1.1.100" evidence="2"/>